<reference evidence="14" key="1">
    <citation type="submission" date="2025-08" db="UniProtKB">
        <authorList>
            <consortium name="Ensembl"/>
        </authorList>
    </citation>
    <scope>IDENTIFICATION</scope>
</reference>
<evidence type="ECO:0000259" key="10">
    <source>
        <dbReference type="PROSITE" id="PS50004"/>
    </source>
</evidence>
<dbReference type="Ensembl" id="ENSEBUT00000017859.1">
    <property type="protein sequence ID" value="ENSEBUP00000017284.1"/>
    <property type="gene ID" value="ENSEBUG00000010780.1"/>
</dbReference>
<evidence type="ECO:0000256" key="3">
    <source>
        <dbReference type="ARBA" id="ARBA00022771"/>
    </source>
</evidence>
<organism evidence="14 15">
    <name type="scientific">Eptatretus burgeri</name>
    <name type="common">Inshore hagfish</name>
    <dbReference type="NCBI Taxonomy" id="7764"/>
    <lineage>
        <taxon>Eukaryota</taxon>
        <taxon>Metazoa</taxon>
        <taxon>Chordata</taxon>
        <taxon>Craniata</taxon>
        <taxon>Vertebrata</taxon>
        <taxon>Cyclostomata</taxon>
        <taxon>Myxini</taxon>
        <taxon>Myxiniformes</taxon>
        <taxon>Myxinidae</taxon>
        <taxon>Eptatretinae</taxon>
        <taxon>Eptatretus</taxon>
    </lineage>
</organism>
<keyword evidence="1" id="KW-0479">Metal-binding</keyword>
<feature type="compositionally biased region" description="Low complexity" evidence="9">
    <location>
        <begin position="610"/>
        <end position="640"/>
    </location>
</feature>
<keyword evidence="3 7" id="KW-0863">Zinc-finger</keyword>
<evidence type="ECO:0000256" key="9">
    <source>
        <dbReference type="SAM" id="MobiDB-lite"/>
    </source>
</evidence>
<dbReference type="Gene3D" id="3.30.40.10">
    <property type="entry name" value="Zinc/RING finger domain, C3HC4 (zinc finger)"/>
    <property type="match status" value="1"/>
</dbReference>
<dbReference type="OMA" id="YILKPHE"/>
<dbReference type="GO" id="GO:0048791">
    <property type="term" value="P:calcium ion-regulated exocytosis of neurotransmitter"/>
    <property type="evidence" value="ECO:0007669"/>
    <property type="project" value="TreeGrafter"/>
</dbReference>
<feature type="region of interest" description="Disordered" evidence="9">
    <location>
        <begin position="602"/>
        <end position="642"/>
    </location>
</feature>
<dbReference type="GO" id="GO:0031267">
    <property type="term" value="F:small GTPase binding"/>
    <property type="evidence" value="ECO:0007669"/>
    <property type="project" value="InterPro"/>
</dbReference>
<dbReference type="Pfam" id="PF00595">
    <property type="entry name" value="PDZ"/>
    <property type="match status" value="1"/>
</dbReference>
<dbReference type="InterPro" id="IPR039032">
    <property type="entry name" value="Rim-like"/>
</dbReference>
<dbReference type="Gene3D" id="2.30.42.10">
    <property type="match status" value="1"/>
</dbReference>
<evidence type="ECO:0000256" key="6">
    <source>
        <dbReference type="ARBA" id="ARBA00034103"/>
    </source>
</evidence>
<feature type="domain" description="PDZ" evidence="11">
    <location>
        <begin position="503"/>
        <end position="598"/>
    </location>
</feature>
<dbReference type="SMART" id="SM00239">
    <property type="entry name" value="C2"/>
    <property type="match status" value="1"/>
</dbReference>
<evidence type="ECO:0000313" key="14">
    <source>
        <dbReference type="Ensembl" id="ENSEBUP00000017284.1"/>
    </source>
</evidence>
<dbReference type="InterPro" id="IPR054386">
    <property type="entry name" value="RIM_Znf"/>
</dbReference>
<evidence type="ECO:0000313" key="15">
    <source>
        <dbReference type="Proteomes" id="UP000694388"/>
    </source>
</evidence>
<dbReference type="InterPro" id="IPR011011">
    <property type="entry name" value="Znf_FYVE_PHD"/>
</dbReference>
<feature type="compositionally biased region" description="Low complexity" evidence="9">
    <location>
        <begin position="311"/>
        <end position="321"/>
    </location>
</feature>
<evidence type="ECO:0000256" key="2">
    <source>
        <dbReference type="ARBA" id="ARBA00022737"/>
    </source>
</evidence>
<dbReference type="InterPro" id="IPR035892">
    <property type="entry name" value="C2_domain_sf"/>
</dbReference>
<dbReference type="PROSITE" id="PS50106">
    <property type="entry name" value="PDZ"/>
    <property type="match status" value="1"/>
</dbReference>
<dbReference type="PROSITE" id="PS50178">
    <property type="entry name" value="ZF_FYVE"/>
    <property type="match status" value="1"/>
</dbReference>
<feature type="domain" description="FYVE-type" evidence="12">
    <location>
        <begin position="92"/>
        <end position="148"/>
    </location>
</feature>
<dbReference type="AlphaFoldDB" id="A0A8C4QLK0"/>
<dbReference type="GO" id="GO:0008270">
    <property type="term" value="F:zinc ion binding"/>
    <property type="evidence" value="ECO:0007669"/>
    <property type="project" value="UniProtKB-KW"/>
</dbReference>
<evidence type="ECO:0000256" key="1">
    <source>
        <dbReference type="ARBA" id="ARBA00022723"/>
    </source>
</evidence>
<dbReference type="CDD" id="cd06714">
    <property type="entry name" value="PDZ_RIM-like"/>
    <property type="match status" value="1"/>
</dbReference>
<dbReference type="InterPro" id="IPR013083">
    <property type="entry name" value="Znf_RING/FYVE/PHD"/>
</dbReference>
<keyword evidence="15" id="KW-1185">Reference proteome</keyword>
<dbReference type="GO" id="GO:0050806">
    <property type="term" value="P:positive regulation of synaptic transmission"/>
    <property type="evidence" value="ECO:0007669"/>
    <property type="project" value="TreeGrafter"/>
</dbReference>
<dbReference type="Pfam" id="PF22601">
    <property type="entry name" value="RIM2a_ZnF"/>
    <property type="match status" value="1"/>
</dbReference>
<dbReference type="GO" id="GO:0042734">
    <property type="term" value="C:presynaptic membrane"/>
    <property type="evidence" value="ECO:0007669"/>
    <property type="project" value="TreeGrafter"/>
</dbReference>
<comment type="subcellular location">
    <subcellularLocation>
        <location evidence="6">Synapse</location>
    </subcellularLocation>
</comment>
<dbReference type="InterPro" id="IPR000008">
    <property type="entry name" value="C2_dom"/>
</dbReference>
<dbReference type="Pfam" id="PF00168">
    <property type="entry name" value="C2"/>
    <property type="match status" value="1"/>
</dbReference>
<feature type="compositionally biased region" description="Acidic residues" evidence="9">
    <location>
        <begin position="451"/>
        <end position="461"/>
    </location>
</feature>
<dbReference type="GO" id="GO:0048788">
    <property type="term" value="C:cytoskeleton of presynaptic active zone"/>
    <property type="evidence" value="ECO:0007669"/>
    <property type="project" value="TreeGrafter"/>
</dbReference>
<evidence type="ECO:0000256" key="5">
    <source>
        <dbReference type="ARBA" id="ARBA00023018"/>
    </source>
</evidence>
<dbReference type="SUPFAM" id="SSF49562">
    <property type="entry name" value="C2 domain (Calcium/lipid-binding domain, CaLB)"/>
    <property type="match status" value="1"/>
</dbReference>
<evidence type="ECO:0000259" key="13">
    <source>
        <dbReference type="PROSITE" id="PS50916"/>
    </source>
</evidence>
<feature type="region of interest" description="Disordered" evidence="9">
    <location>
        <begin position="1"/>
        <end position="39"/>
    </location>
</feature>
<dbReference type="PROSITE" id="PS50004">
    <property type="entry name" value="C2"/>
    <property type="match status" value="1"/>
</dbReference>
<dbReference type="Proteomes" id="UP000694388">
    <property type="component" value="Unplaced"/>
</dbReference>
<feature type="compositionally biased region" description="Basic residues" evidence="9">
    <location>
        <begin position="417"/>
        <end position="434"/>
    </location>
</feature>
<dbReference type="GO" id="GO:2000300">
    <property type="term" value="P:regulation of synaptic vesicle exocytosis"/>
    <property type="evidence" value="ECO:0007669"/>
    <property type="project" value="TreeGrafter"/>
</dbReference>
<feature type="compositionally biased region" description="Basic and acidic residues" evidence="9">
    <location>
        <begin position="462"/>
        <end position="472"/>
    </location>
</feature>
<keyword evidence="8" id="KW-0175">Coiled coil</keyword>
<dbReference type="InterPro" id="IPR010911">
    <property type="entry name" value="Rab_BD"/>
</dbReference>
<evidence type="ECO:0000259" key="11">
    <source>
        <dbReference type="PROSITE" id="PS50106"/>
    </source>
</evidence>
<proteinExistence type="predicted"/>
<protein>
    <submittedName>
        <fullName evidence="14">Regulating synaptic membrane exocytosis 2</fullName>
    </submittedName>
</protein>
<keyword evidence="5" id="KW-0770">Synapse</keyword>
<dbReference type="InterPro" id="IPR001478">
    <property type="entry name" value="PDZ"/>
</dbReference>
<keyword evidence="4" id="KW-0862">Zinc</keyword>
<dbReference type="GO" id="GO:0042391">
    <property type="term" value="P:regulation of membrane potential"/>
    <property type="evidence" value="ECO:0007669"/>
    <property type="project" value="TreeGrafter"/>
</dbReference>
<sequence>MASPLGLRGPSIRPPGPAPDSGASPGRGPELPDLSHLTEEERKIILGVMERQRQEEEKEQAMLKCLHQQFESYKEQIKQIGEESRKQQGDGKDDAPTCGICRKTKFADGCGHLCSYCQTKFCARCGGRVTLRSNKIMWVCNLCRKQQEILIKSGAWYPAGSGPQSLGPASAPSDGALSDTATGRVRSLSQSPLGNGAPRIGGPGVSRARQPERPAANALGGRGQTGSQRARSEPPGERIKHIFKEASLMGVPREGRERERERERERRGARKGGEGERDGEGEEGGGVRRGGRSRKGGDESELGRGLGDRGTSGTRTGGTNSRWDRRHSDVALPGAEGGDIPCVSMRRPRYTQSPGPSAGVGPNTPTISAPGASLSLQRLEPAGELGKKGKREKLETMLRNDSLSSDQSESVRPPPPKPHKIKAKIAGGGRKRRALVSSSDEEIASTPEFTSCEEVEMESESISEKGNQDPSRHMQTPWGSSEMSPFSPVAWQPSREGERLIGHITLKKRLREHGSTQGSTALLGLKVVGGKMSEAGVPCAYITKVKKGSIADVVGHLRAGDEVLEWNQHSLRGASFQEVYDVILRSKSESQVELLVSRPVGETSRIPDGSQPQLDSSSSSFESQKMDRPSISVTSPVSPSLRDVPQTLPGRLSIKLWYDKVNYQLVVTVLCATELPPRLDARPRNPYVKVYFLPDRSDKSKRRTKTSRRTLEPRWGQTFVYCPVHRREFRERMLELTLWDQPRVPEEESEFLGEILIELETALLDDEPHWYSLQTHDTSSLPLPRPSPYLSRKHAQGHGTKKLQREFHFVTRSSSRLG</sequence>
<feature type="compositionally biased region" description="Basic and acidic residues" evidence="9">
    <location>
        <begin position="253"/>
        <end position="278"/>
    </location>
</feature>
<dbReference type="FunFam" id="2.30.42.10:FF:000003">
    <property type="entry name" value="Regulating synaptic membrane exocytosis protein 1, putative"/>
    <property type="match status" value="1"/>
</dbReference>
<dbReference type="SMART" id="SM00228">
    <property type="entry name" value="PDZ"/>
    <property type="match status" value="1"/>
</dbReference>
<evidence type="ECO:0000256" key="8">
    <source>
        <dbReference type="SAM" id="Coils"/>
    </source>
</evidence>
<dbReference type="GO" id="GO:0044325">
    <property type="term" value="F:transmembrane transporter binding"/>
    <property type="evidence" value="ECO:0007669"/>
    <property type="project" value="TreeGrafter"/>
</dbReference>
<dbReference type="FunFam" id="2.60.40.150:FF:000003">
    <property type="entry name" value="Regulating synaptic membrane exocytosis protein 2"/>
    <property type="match status" value="1"/>
</dbReference>
<feature type="compositionally biased region" description="Polar residues" evidence="9">
    <location>
        <begin position="399"/>
        <end position="410"/>
    </location>
</feature>
<feature type="region of interest" description="Disordered" evidence="9">
    <location>
        <begin position="162"/>
        <end position="490"/>
    </location>
</feature>
<dbReference type="InterPro" id="IPR036034">
    <property type="entry name" value="PDZ_sf"/>
</dbReference>
<name>A0A8C4QLK0_EPTBU</name>
<dbReference type="Gene3D" id="2.60.40.150">
    <property type="entry name" value="C2 domain"/>
    <property type="match status" value="1"/>
</dbReference>
<dbReference type="GO" id="GO:0006886">
    <property type="term" value="P:intracellular protein transport"/>
    <property type="evidence" value="ECO:0007669"/>
    <property type="project" value="InterPro"/>
</dbReference>
<dbReference type="GO" id="GO:0048167">
    <property type="term" value="P:regulation of synaptic plasticity"/>
    <property type="evidence" value="ECO:0007669"/>
    <property type="project" value="TreeGrafter"/>
</dbReference>
<feature type="compositionally biased region" description="Polar residues" evidence="9">
    <location>
        <begin position="473"/>
        <end position="484"/>
    </location>
</feature>
<dbReference type="SUPFAM" id="SSF50156">
    <property type="entry name" value="PDZ domain-like"/>
    <property type="match status" value="1"/>
</dbReference>
<feature type="coiled-coil region" evidence="8">
    <location>
        <begin position="49"/>
        <end position="83"/>
    </location>
</feature>
<accession>A0A8C4QLK0</accession>
<feature type="compositionally biased region" description="Low complexity" evidence="9">
    <location>
        <begin position="19"/>
        <end position="29"/>
    </location>
</feature>
<reference evidence="14" key="2">
    <citation type="submission" date="2025-09" db="UniProtKB">
        <authorList>
            <consortium name="Ensembl"/>
        </authorList>
    </citation>
    <scope>IDENTIFICATION</scope>
</reference>
<dbReference type="PANTHER" id="PTHR12157">
    <property type="entry name" value="REGULATING SYNAPTIC MEMBRANE EXOCYTOSIS PROTEIN"/>
    <property type="match status" value="1"/>
</dbReference>
<feature type="domain" description="C2" evidence="10">
    <location>
        <begin position="648"/>
        <end position="771"/>
    </location>
</feature>
<feature type="domain" description="RabBD" evidence="13">
    <location>
        <begin position="31"/>
        <end position="160"/>
    </location>
</feature>
<feature type="compositionally biased region" description="Basic and acidic residues" evidence="9">
    <location>
        <begin position="230"/>
        <end position="244"/>
    </location>
</feature>
<dbReference type="SUPFAM" id="SSF57903">
    <property type="entry name" value="FYVE/PHD zinc finger"/>
    <property type="match status" value="1"/>
</dbReference>
<keyword evidence="2" id="KW-0677">Repeat</keyword>
<dbReference type="CDD" id="cd04031">
    <property type="entry name" value="C2A_RIM1alpha"/>
    <property type="match status" value="1"/>
</dbReference>
<dbReference type="FunFam" id="3.30.40.10:FF:000044">
    <property type="entry name" value="Regulating synaptic membrane exocytosis protein 2"/>
    <property type="match status" value="1"/>
</dbReference>
<dbReference type="GeneTree" id="ENSGT00940000155236"/>
<dbReference type="InterPro" id="IPR017455">
    <property type="entry name" value="Znf_FYVE-rel"/>
</dbReference>
<dbReference type="PANTHER" id="PTHR12157:SF21">
    <property type="entry name" value="RAB3 INTERACTING MOLECULE, ISOFORM F"/>
    <property type="match status" value="1"/>
</dbReference>
<dbReference type="PROSITE" id="PS50916">
    <property type="entry name" value="RABBD"/>
    <property type="match status" value="1"/>
</dbReference>
<evidence type="ECO:0000259" key="12">
    <source>
        <dbReference type="PROSITE" id="PS50178"/>
    </source>
</evidence>
<evidence type="ECO:0000256" key="4">
    <source>
        <dbReference type="ARBA" id="ARBA00022833"/>
    </source>
</evidence>
<evidence type="ECO:0000256" key="7">
    <source>
        <dbReference type="PROSITE-ProRule" id="PRU00091"/>
    </source>
</evidence>